<organism evidence="2 3">
    <name type="scientific">Saccharothrix longispora</name>
    <dbReference type="NCBI Taxonomy" id="33920"/>
    <lineage>
        <taxon>Bacteria</taxon>
        <taxon>Bacillati</taxon>
        <taxon>Actinomycetota</taxon>
        <taxon>Actinomycetes</taxon>
        <taxon>Pseudonocardiales</taxon>
        <taxon>Pseudonocardiaceae</taxon>
        <taxon>Saccharothrix</taxon>
    </lineage>
</organism>
<protein>
    <submittedName>
        <fullName evidence="2">SAM-dependent methyltransferase</fullName>
    </submittedName>
</protein>
<keyword evidence="3" id="KW-1185">Reference proteome</keyword>
<feature type="domain" description="Methyltransferase type 12" evidence="1">
    <location>
        <begin position="191"/>
        <end position="290"/>
    </location>
</feature>
<dbReference type="EMBL" id="JAVDSG010000001">
    <property type="protein sequence ID" value="MDR6593430.1"/>
    <property type="molecule type" value="Genomic_DNA"/>
</dbReference>
<dbReference type="SUPFAM" id="SSF53335">
    <property type="entry name" value="S-adenosyl-L-methionine-dependent methyltransferases"/>
    <property type="match status" value="1"/>
</dbReference>
<dbReference type="Gene3D" id="3.40.50.150">
    <property type="entry name" value="Vaccinia Virus protein VP39"/>
    <property type="match status" value="1"/>
</dbReference>
<dbReference type="InterPro" id="IPR013217">
    <property type="entry name" value="Methyltransf_12"/>
</dbReference>
<keyword evidence="2" id="KW-0808">Transferase</keyword>
<evidence type="ECO:0000313" key="2">
    <source>
        <dbReference type="EMBL" id="MDR6593430.1"/>
    </source>
</evidence>
<comment type="caution">
    <text evidence="2">The sequence shown here is derived from an EMBL/GenBank/DDBJ whole genome shotgun (WGS) entry which is preliminary data.</text>
</comment>
<dbReference type="GO" id="GO:0032259">
    <property type="term" value="P:methylation"/>
    <property type="evidence" value="ECO:0007669"/>
    <property type="project" value="UniProtKB-KW"/>
</dbReference>
<reference evidence="2 3" key="1">
    <citation type="submission" date="2023-07" db="EMBL/GenBank/DDBJ databases">
        <title>Sequencing the genomes of 1000 actinobacteria strains.</title>
        <authorList>
            <person name="Klenk H.-P."/>
        </authorList>
    </citation>
    <scope>NUCLEOTIDE SEQUENCE [LARGE SCALE GENOMIC DNA]</scope>
    <source>
        <strain evidence="2 3">DSM 43749</strain>
    </source>
</reference>
<dbReference type="RefSeq" id="WP_310306135.1">
    <property type="nucleotide sequence ID" value="NZ_BAAAXB010000001.1"/>
</dbReference>
<sequence>MLIAGALPAAAHALGRAAVEDVDVAPELVRELDLAVLLGICDFVGRAAAQVALPADPADVVPAADRHRWIAGHWVRALAAEGWADVDGSGLLRSVRSPRRAELAAAREAITVSVAGLGYPPALATYVLDSLRALPSLLTDEVTAQALLFRDSELATADAAYRDNPVNRYLNAAAASVVADLVRARGGLRVLELGAGTGATTADLLPTLAGTGSDYLFTDLSPLFLRDAAARFADHAYLRFRLVDFTEPLEPQVREGDFDLVVAVNTAHNATDVPDLLRQVAGLLRADGALLLVETCHEHHQSLASMPFLLSPRPGGRPVVRTDLRAGTTRTYLTGPEWASAAAGAGLEQVVDLPPPDHPLAAFSQRLAVFTPSSKRSRTP</sequence>
<evidence type="ECO:0000313" key="3">
    <source>
        <dbReference type="Proteomes" id="UP001268819"/>
    </source>
</evidence>
<dbReference type="Proteomes" id="UP001268819">
    <property type="component" value="Unassembled WGS sequence"/>
</dbReference>
<dbReference type="InterPro" id="IPR050508">
    <property type="entry name" value="Methyltransf_Superfamily"/>
</dbReference>
<dbReference type="Pfam" id="PF08242">
    <property type="entry name" value="Methyltransf_12"/>
    <property type="match status" value="1"/>
</dbReference>
<dbReference type="PANTHER" id="PTHR42912">
    <property type="entry name" value="METHYLTRANSFERASE"/>
    <property type="match status" value="1"/>
</dbReference>
<evidence type="ECO:0000259" key="1">
    <source>
        <dbReference type="Pfam" id="PF08242"/>
    </source>
</evidence>
<dbReference type="InterPro" id="IPR029063">
    <property type="entry name" value="SAM-dependent_MTases_sf"/>
</dbReference>
<accession>A0ABU1PS05</accession>
<dbReference type="CDD" id="cd02440">
    <property type="entry name" value="AdoMet_MTases"/>
    <property type="match status" value="1"/>
</dbReference>
<name>A0ABU1PS05_9PSEU</name>
<gene>
    <name evidence="2" type="ORF">J2S66_001814</name>
</gene>
<proteinExistence type="predicted"/>
<keyword evidence="2" id="KW-0489">Methyltransferase</keyword>
<dbReference type="GO" id="GO:0008168">
    <property type="term" value="F:methyltransferase activity"/>
    <property type="evidence" value="ECO:0007669"/>
    <property type="project" value="UniProtKB-KW"/>
</dbReference>